<dbReference type="Proteomes" id="UP000606730">
    <property type="component" value="Unassembled WGS sequence"/>
</dbReference>
<name>A0A917EIZ5_9RHOB</name>
<reference evidence="5" key="2">
    <citation type="submission" date="2020-09" db="EMBL/GenBank/DDBJ databases">
        <authorList>
            <person name="Sun Q."/>
            <person name="Zhou Y."/>
        </authorList>
    </citation>
    <scope>NUCLEOTIDE SEQUENCE</scope>
    <source>
        <strain evidence="5">CGMCC 1.16012</strain>
    </source>
</reference>
<proteinExistence type="predicted"/>
<reference evidence="5" key="1">
    <citation type="journal article" date="2014" name="Int. J. Syst. Evol. Microbiol.">
        <title>Complete genome sequence of Corynebacterium casei LMG S-19264T (=DSM 44701T), isolated from a smear-ripened cheese.</title>
        <authorList>
            <consortium name="US DOE Joint Genome Institute (JGI-PGF)"/>
            <person name="Walter F."/>
            <person name="Albersmeier A."/>
            <person name="Kalinowski J."/>
            <person name="Ruckert C."/>
        </authorList>
    </citation>
    <scope>NUCLEOTIDE SEQUENCE</scope>
    <source>
        <strain evidence="5">CGMCC 1.16012</strain>
    </source>
</reference>
<keyword evidence="2" id="KW-0472">Membrane</keyword>
<accession>A0A917EIZ5</accession>
<dbReference type="OrthoDB" id="7203955at2"/>
<dbReference type="GO" id="GO:0019867">
    <property type="term" value="C:outer membrane"/>
    <property type="evidence" value="ECO:0007669"/>
    <property type="project" value="InterPro"/>
</dbReference>
<feature type="domain" description="Outer membrane protein assembly factor BamE" evidence="4">
    <location>
        <begin position="33"/>
        <end position="108"/>
    </location>
</feature>
<keyword evidence="1 3" id="KW-0732">Signal</keyword>
<protein>
    <submittedName>
        <fullName evidence="5">Outer membrane protein assembly factor BamE</fullName>
    </submittedName>
</protein>
<evidence type="ECO:0000313" key="6">
    <source>
        <dbReference type="Proteomes" id="UP000606730"/>
    </source>
</evidence>
<evidence type="ECO:0000256" key="3">
    <source>
        <dbReference type="SAM" id="SignalP"/>
    </source>
</evidence>
<dbReference type="Pfam" id="PF04355">
    <property type="entry name" value="BamE"/>
    <property type="match status" value="1"/>
</dbReference>
<evidence type="ECO:0000256" key="1">
    <source>
        <dbReference type="ARBA" id="ARBA00022729"/>
    </source>
</evidence>
<dbReference type="PROSITE" id="PS51257">
    <property type="entry name" value="PROKAR_LIPOPROTEIN"/>
    <property type="match status" value="1"/>
</dbReference>
<dbReference type="Gene3D" id="3.30.1450.10">
    <property type="match status" value="1"/>
</dbReference>
<comment type="caution">
    <text evidence="5">The sequence shown here is derived from an EMBL/GenBank/DDBJ whole genome shotgun (WGS) entry which is preliminary data.</text>
</comment>
<dbReference type="InterPro" id="IPR007450">
    <property type="entry name" value="BamE_dom"/>
</dbReference>
<evidence type="ECO:0000256" key="2">
    <source>
        <dbReference type="ARBA" id="ARBA00023136"/>
    </source>
</evidence>
<dbReference type="RefSeq" id="WP_095596507.1">
    <property type="nucleotide sequence ID" value="NZ_BMKN01000001.1"/>
</dbReference>
<dbReference type="InterPro" id="IPR037873">
    <property type="entry name" value="BamE-like"/>
</dbReference>
<dbReference type="AlphaFoldDB" id="A0A917EIZ5"/>
<evidence type="ECO:0000259" key="4">
    <source>
        <dbReference type="Pfam" id="PF04355"/>
    </source>
</evidence>
<gene>
    <name evidence="5" type="ORF">GCM10011517_05900</name>
</gene>
<organism evidence="5 6">
    <name type="scientific">Actibacterium pelagium</name>
    <dbReference type="NCBI Taxonomy" id="2029103"/>
    <lineage>
        <taxon>Bacteria</taxon>
        <taxon>Pseudomonadati</taxon>
        <taxon>Pseudomonadota</taxon>
        <taxon>Alphaproteobacteria</taxon>
        <taxon>Rhodobacterales</taxon>
        <taxon>Roseobacteraceae</taxon>
        <taxon>Actibacterium</taxon>
    </lineage>
</organism>
<keyword evidence="6" id="KW-1185">Reference proteome</keyword>
<dbReference type="EMBL" id="BMKN01000001">
    <property type="protein sequence ID" value="GGE41074.1"/>
    <property type="molecule type" value="Genomic_DNA"/>
</dbReference>
<sequence>MFKSALTRNLVLVSGLCLGLSACGTATLERSHGYVPSEEDLENVIVGVDTRDTVATNVGTPSTSGVISDGDYYYVASRWETRLYFKPKEVEREVVAISFDEGGTVSNVERFGLEDGQVVVLNRRVTDDNINRITFLRQLLGNFGNFVPGQFLDN</sequence>
<feature type="chain" id="PRO_5037550626" evidence="3">
    <location>
        <begin position="23"/>
        <end position="154"/>
    </location>
</feature>
<evidence type="ECO:0000313" key="5">
    <source>
        <dbReference type="EMBL" id="GGE41074.1"/>
    </source>
</evidence>
<feature type="signal peptide" evidence="3">
    <location>
        <begin position="1"/>
        <end position="22"/>
    </location>
</feature>